<proteinExistence type="predicted"/>
<dbReference type="PRINTS" id="PR00053">
    <property type="entry name" value="FORKHEAD"/>
</dbReference>
<feature type="compositionally biased region" description="Low complexity" evidence="4">
    <location>
        <begin position="19"/>
        <end position="32"/>
    </location>
</feature>
<sequence>MNQDLALPTHSSQTYVEQSSTSLSSSHGSLSTFPVAPTADERSRHLLFEDAGPYLRETLHIPPYKEVNLSALPDPPEGEKPNQPYPILIKLAIYGSPNKQLTLQEIYGALEDRFQWFKVRRNEKAWKNSIRHNLSLNKVFKHVPRAITEPGKGSYWQLDCSGGEGYKRPRKRRSKSARAALEQGDDDDSSSEGDIEGTNAPQAAMSAGSGHTPNRPSPAASDDSYIDPELRQGSHIVGEGRTRSASRRPAATKPYPVPGPPQQSPRYLQSQLPPHGSPESTPRFGQPSFGQGGFGRPGFSQMPAVRVPLSSASSSSAFMASSPATFGPVPMTSTRPQHAFVTQDRNAPIIQPTPRPGVEYIHEGGLPSARRVQGYYQGQYQSSQGSSSSQQSDSSYPSDPKGKGRM</sequence>
<protein>
    <recommendedName>
        <fullName evidence="5">Fork-head domain-containing protein</fullName>
    </recommendedName>
</protein>
<evidence type="ECO:0000256" key="2">
    <source>
        <dbReference type="ARBA" id="ARBA00023242"/>
    </source>
</evidence>
<name>A0A9P6ZZ29_9AGAM</name>
<reference evidence="6" key="1">
    <citation type="journal article" date="2020" name="New Phytol.">
        <title>Comparative genomics reveals dynamic genome evolution in host specialist ectomycorrhizal fungi.</title>
        <authorList>
            <person name="Lofgren L.A."/>
            <person name="Nguyen N.H."/>
            <person name="Vilgalys R."/>
            <person name="Ruytinx J."/>
            <person name="Liao H.L."/>
            <person name="Branco S."/>
            <person name="Kuo A."/>
            <person name="LaButti K."/>
            <person name="Lipzen A."/>
            <person name="Andreopoulos W."/>
            <person name="Pangilinan J."/>
            <person name="Riley R."/>
            <person name="Hundley H."/>
            <person name="Na H."/>
            <person name="Barry K."/>
            <person name="Grigoriev I.V."/>
            <person name="Stajich J.E."/>
            <person name="Kennedy P.G."/>
        </authorList>
    </citation>
    <scope>NUCLEOTIDE SEQUENCE</scope>
    <source>
        <strain evidence="6">DOB743</strain>
    </source>
</reference>
<dbReference type="OrthoDB" id="5954824at2759"/>
<dbReference type="PANTHER" id="PTHR11829">
    <property type="entry name" value="FORKHEAD BOX PROTEIN"/>
    <property type="match status" value="1"/>
</dbReference>
<dbReference type="Gene3D" id="1.10.10.10">
    <property type="entry name" value="Winged helix-like DNA-binding domain superfamily/Winged helix DNA-binding domain"/>
    <property type="match status" value="1"/>
</dbReference>
<dbReference type="SMART" id="SM00339">
    <property type="entry name" value="FH"/>
    <property type="match status" value="1"/>
</dbReference>
<keyword evidence="1 3" id="KW-0238">DNA-binding</keyword>
<dbReference type="InterPro" id="IPR030456">
    <property type="entry name" value="TF_fork_head_CS_2"/>
</dbReference>
<dbReference type="Pfam" id="PF00250">
    <property type="entry name" value="Forkhead"/>
    <property type="match status" value="1"/>
</dbReference>
<accession>A0A9P6ZZ29</accession>
<keyword evidence="2 3" id="KW-0539">Nucleus</keyword>
<feature type="domain" description="Fork-head" evidence="5">
    <location>
        <begin position="80"/>
        <end position="173"/>
    </location>
</feature>
<dbReference type="SUPFAM" id="SSF46785">
    <property type="entry name" value="Winged helix' DNA-binding domain"/>
    <property type="match status" value="1"/>
</dbReference>
<dbReference type="PROSITE" id="PS00658">
    <property type="entry name" value="FORK_HEAD_2"/>
    <property type="match status" value="1"/>
</dbReference>
<organism evidence="6 7">
    <name type="scientific">Suillus placidus</name>
    <dbReference type="NCBI Taxonomy" id="48579"/>
    <lineage>
        <taxon>Eukaryota</taxon>
        <taxon>Fungi</taxon>
        <taxon>Dikarya</taxon>
        <taxon>Basidiomycota</taxon>
        <taxon>Agaricomycotina</taxon>
        <taxon>Agaricomycetes</taxon>
        <taxon>Agaricomycetidae</taxon>
        <taxon>Boletales</taxon>
        <taxon>Suillineae</taxon>
        <taxon>Suillaceae</taxon>
        <taxon>Suillus</taxon>
    </lineage>
</organism>
<dbReference type="InterPro" id="IPR036388">
    <property type="entry name" value="WH-like_DNA-bd_sf"/>
</dbReference>
<evidence type="ECO:0000256" key="3">
    <source>
        <dbReference type="PROSITE-ProRule" id="PRU00089"/>
    </source>
</evidence>
<dbReference type="GO" id="GO:0000981">
    <property type="term" value="F:DNA-binding transcription factor activity, RNA polymerase II-specific"/>
    <property type="evidence" value="ECO:0007669"/>
    <property type="project" value="TreeGrafter"/>
</dbReference>
<comment type="subcellular location">
    <subcellularLocation>
        <location evidence="3">Nucleus</location>
    </subcellularLocation>
</comment>
<feature type="compositionally biased region" description="Acidic residues" evidence="4">
    <location>
        <begin position="183"/>
        <end position="195"/>
    </location>
</feature>
<feature type="region of interest" description="Disordered" evidence="4">
    <location>
        <begin position="151"/>
        <end position="302"/>
    </location>
</feature>
<feature type="region of interest" description="Disordered" evidence="4">
    <location>
        <begin position="1"/>
        <end position="37"/>
    </location>
</feature>
<feature type="compositionally biased region" description="Polar residues" evidence="4">
    <location>
        <begin position="1"/>
        <end position="18"/>
    </location>
</feature>
<evidence type="ECO:0000313" key="6">
    <source>
        <dbReference type="EMBL" id="KAG1779038.1"/>
    </source>
</evidence>
<dbReference type="AlphaFoldDB" id="A0A9P6ZZ29"/>
<feature type="region of interest" description="Disordered" evidence="4">
    <location>
        <begin position="344"/>
        <end position="406"/>
    </location>
</feature>
<evidence type="ECO:0000313" key="7">
    <source>
        <dbReference type="Proteomes" id="UP000714275"/>
    </source>
</evidence>
<dbReference type="GO" id="GO:0005634">
    <property type="term" value="C:nucleus"/>
    <property type="evidence" value="ECO:0007669"/>
    <property type="project" value="UniProtKB-SubCell"/>
</dbReference>
<feature type="compositionally biased region" description="Low complexity" evidence="4">
    <location>
        <begin position="373"/>
        <end position="399"/>
    </location>
</feature>
<dbReference type="InterPro" id="IPR001766">
    <property type="entry name" value="Fork_head_dom"/>
</dbReference>
<dbReference type="InterPro" id="IPR050211">
    <property type="entry name" value="FOX_domain-containing"/>
</dbReference>
<dbReference type="GO" id="GO:0000978">
    <property type="term" value="F:RNA polymerase II cis-regulatory region sequence-specific DNA binding"/>
    <property type="evidence" value="ECO:0007669"/>
    <property type="project" value="TreeGrafter"/>
</dbReference>
<evidence type="ECO:0000259" key="5">
    <source>
        <dbReference type="PROSITE" id="PS50039"/>
    </source>
</evidence>
<feature type="compositionally biased region" description="Basic and acidic residues" evidence="4">
    <location>
        <begin position="228"/>
        <end position="242"/>
    </location>
</feature>
<comment type="caution">
    <text evidence="6">The sequence shown here is derived from an EMBL/GenBank/DDBJ whole genome shotgun (WGS) entry which is preliminary data.</text>
</comment>
<evidence type="ECO:0000256" key="1">
    <source>
        <dbReference type="ARBA" id="ARBA00023125"/>
    </source>
</evidence>
<dbReference type="CDD" id="cd00059">
    <property type="entry name" value="FH_FOX"/>
    <property type="match status" value="1"/>
</dbReference>
<dbReference type="Proteomes" id="UP000714275">
    <property type="component" value="Unassembled WGS sequence"/>
</dbReference>
<evidence type="ECO:0000256" key="4">
    <source>
        <dbReference type="SAM" id="MobiDB-lite"/>
    </source>
</evidence>
<dbReference type="PROSITE" id="PS50039">
    <property type="entry name" value="FORK_HEAD_3"/>
    <property type="match status" value="1"/>
</dbReference>
<dbReference type="InterPro" id="IPR036390">
    <property type="entry name" value="WH_DNA-bd_sf"/>
</dbReference>
<dbReference type="PANTHER" id="PTHR11829:SF343">
    <property type="entry name" value="FORK-HEAD DOMAIN-CONTAINING PROTEIN"/>
    <property type="match status" value="1"/>
</dbReference>
<dbReference type="EMBL" id="JABBWD010000013">
    <property type="protein sequence ID" value="KAG1779038.1"/>
    <property type="molecule type" value="Genomic_DNA"/>
</dbReference>
<feature type="DNA-binding region" description="Fork-head" evidence="3">
    <location>
        <begin position="80"/>
        <end position="173"/>
    </location>
</feature>
<gene>
    <name evidence="6" type="ORF">EV702DRAFT_1089654</name>
</gene>
<keyword evidence="7" id="KW-1185">Reference proteome</keyword>